<protein>
    <recommendedName>
        <fullName evidence="3 7">Stress response protein NST1</fullName>
    </recommendedName>
</protein>
<name>A0AAD7GRW0_MYCRO</name>
<dbReference type="AlphaFoldDB" id="A0AAD7GRW0"/>
<evidence type="ECO:0000256" key="6">
    <source>
        <dbReference type="ARBA" id="ARBA00023054"/>
    </source>
</evidence>
<feature type="compositionally biased region" description="Basic and acidic residues" evidence="8">
    <location>
        <begin position="203"/>
        <end position="213"/>
    </location>
</feature>
<organism evidence="9 10">
    <name type="scientific">Mycena rosella</name>
    <name type="common">Pink bonnet</name>
    <name type="synonym">Agaricus rosellus</name>
    <dbReference type="NCBI Taxonomy" id="1033263"/>
    <lineage>
        <taxon>Eukaryota</taxon>
        <taxon>Fungi</taxon>
        <taxon>Dikarya</taxon>
        <taxon>Basidiomycota</taxon>
        <taxon>Agaricomycotina</taxon>
        <taxon>Agaricomycetes</taxon>
        <taxon>Agaricomycetidae</taxon>
        <taxon>Agaricales</taxon>
        <taxon>Marasmiineae</taxon>
        <taxon>Mycenaceae</taxon>
        <taxon>Mycena</taxon>
    </lineage>
</organism>
<proteinExistence type="inferred from homology"/>
<evidence type="ECO:0000256" key="3">
    <source>
        <dbReference type="ARBA" id="ARBA00020733"/>
    </source>
</evidence>
<evidence type="ECO:0000256" key="7">
    <source>
        <dbReference type="RuleBase" id="RU049441"/>
    </source>
</evidence>
<dbReference type="GO" id="GO:0005737">
    <property type="term" value="C:cytoplasm"/>
    <property type="evidence" value="ECO:0007669"/>
    <property type="project" value="UniProtKB-SubCell"/>
</dbReference>
<dbReference type="Pfam" id="PF13945">
    <property type="entry name" value="NST1"/>
    <property type="match status" value="1"/>
</dbReference>
<dbReference type="EMBL" id="JARKIE010000011">
    <property type="protein sequence ID" value="KAJ7703937.1"/>
    <property type="molecule type" value="Genomic_DNA"/>
</dbReference>
<feature type="region of interest" description="Disordered" evidence="8">
    <location>
        <begin position="190"/>
        <end position="213"/>
    </location>
</feature>
<keyword evidence="6 7" id="KW-0175">Coiled coil</keyword>
<comment type="function">
    <text evidence="7">May act as a negative regulator of salt tolerance.</text>
</comment>
<evidence type="ECO:0000256" key="1">
    <source>
        <dbReference type="ARBA" id="ARBA00004496"/>
    </source>
</evidence>
<gene>
    <name evidence="9" type="ORF">B0H17DRAFT_1193870</name>
</gene>
<keyword evidence="5 7" id="KW-0346">Stress response</keyword>
<accession>A0AAD7GRW0</accession>
<comment type="similarity">
    <text evidence="2 7">Belongs to the NST1 family.</text>
</comment>
<evidence type="ECO:0000313" key="9">
    <source>
        <dbReference type="EMBL" id="KAJ7703937.1"/>
    </source>
</evidence>
<feature type="compositionally biased region" description="Low complexity" evidence="8">
    <location>
        <begin position="17"/>
        <end position="38"/>
    </location>
</feature>
<feature type="region of interest" description="Disordered" evidence="8">
    <location>
        <begin position="1"/>
        <end position="60"/>
    </location>
</feature>
<comment type="caution">
    <text evidence="9">The sequence shown here is derived from an EMBL/GenBank/DDBJ whole genome shotgun (WGS) entry which is preliminary data.</text>
</comment>
<evidence type="ECO:0000256" key="2">
    <source>
        <dbReference type="ARBA" id="ARBA00007112"/>
    </source>
</evidence>
<evidence type="ECO:0000256" key="5">
    <source>
        <dbReference type="ARBA" id="ARBA00023016"/>
    </source>
</evidence>
<evidence type="ECO:0000256" key="8">
    <source>
        <dbReference type="SAM" id="MobiDB-lite"/>
    </source>
</evidence>
<keyword evidence="4 7" id="KW-0963">Cytoplasm</keyword>
<reference evidence="9" key="1">
    <citation type="submission" date="2023-03" db="EMBL/GenBank/DDBJ databases">
        <title>Massive genome expansion in bonnet fungi (Mycena s.s.) driven by repeated elements and novel gene families across ecological guilds.</title>
        <authorList>
            <consortium name="Lawrence Berkeley National Laboratory"/>
            <person name="Harder C.B."/>
            <person name="Miyauchi S."/>
            <person name="Viragh M."/>
            <person name="Kuo A."/>
            <person name="Thoen E."/>
            <person name="Andreopoulos B."/>
            <person name="Lu D."/>
            <person name="Skrede I."/>
            <person name="Drula E."/>
            <person name="Henrissat B."/>
            <person name="Morin E."/>
            <person name="Kohler A."/>
            <person name="Barry K."/>
            <person name="LaButti K."/>
            <person name="Morin E."/>
            <person name="Salamov A."/>
            <person name="Lipzen A."/>
            <person name="Mereny Z."/>
            <person name="Hegedus B."/>
            <person name="Baldrian P."/>
            <person name="Stursova M."/>
            <person name="Weitz H."/>
            <person name="Taylor A."/>
            <person name="Grigoriev I.V."/>
            <person name="Nagy L.G."/>
            <person name="Martin F."/>
            <person name="Kauserud H."/>
        </authorList>
    </citation>
    <scope>NUCLEOTIDE SEQUENCE</scope>
    <source>
        <strain evidence="9">CBHHK067</strain>
    </source>
</reference>
<dbReference type="Proteomes" id="UP001221757">
    <property type="component" value="Unassembled WGS sequence"/>
</dbReference>
<comment type="subcellular location">
    <subcellularLocation>
        <location evidence="1 7">Cytoplasm</location>
    </subcellularLocation>
</comment>
<evidence type="ECO:0000313" key="10">
    <source>
        <dbReference type="Proteomes" id="UP001221757"/>
    </source>
</evidence>
<keyword evidence="10" id="KW-1185">Reference proteome</keyword>
<sequence length="249" mass="27836">MSMGYYAQPLAPPPRSAHAAAKAPVTNANPTNPETNPAYPQAHDQPELPAGNETWSTNSSEERERIRDFWLALTEEERRDLVKVKKDSVLSKMKKEQQKHWCSCAVCSKKRNAIEEELEVLYDAYYEDLEQYVLYQQLYLSNPTLPAPPGPGPFPGSIVVARYGIVIAGNPPLHRKAKNERRKSRMEVPLPPAVGVHGNNVARGEHGEREGANKKGRIAAGLARALWVACHLQRGVRQDDLEMDVKNPK</sequence>
<evidence type="ECO:0000256" key="4">
    <source>
        <dbReference type="ARBA" id="ARBA00022490"/>
    </source>
</evidence>
<dbReference type="InterPro" id="IPR025279">
    <property type="entry name" value="NST1"/>
</dbReference>